<keyword evidence="2" id="KW-0328">Glycosyltransferase</keyword>
<dbReference type="Proteomes" id="UP001241988">
    <property type="component" value="Unassembled WGS sequence"/>
</dbReference>
<dbReference type="PANTHER" id="PTHR22916">
    <property type="entry name" value="GLYCOSYLTRANSFERASE"/>
    <property type="match status" value="1"/>
</dbReference>
<dbReference type="CDD" id="cd00761">
    <property type="entry name" value="Glyco_tranf_GTA_type"/>
    <property type="match status" value="1"/>
</dbReference>
<dbReference type="Pfam" id="PF00535">
    <property type="entry name" value="Glycos_transf_2"/>
    <property type="match status" value="1"/>
</dbReference>
<accession>A0ABU0GUD1</accession>
<evidence type="ECO:0000313" key="6">
    <source>
        <dbReference type="Proteomes" id="UP001241988"/>
    </source>
</evidence>
<name>A0ABU0GUD1_9BACL</name>
<organism evidence="5 6">
    <name type="scientific">Planomicrobium stackebrandtii</name>
    <dbReference type="NCBI Taxonomy" id="253160"/>
    <lineage>
        <taxon>Bacteria</taxon>
        <taxon>Bacillati</taxon>
        <taxon>Bacillota</taxon>
        <taxon>Bacilli</taxon>
        <taxon>Bacillales</taxon>
        <taxon>Caryophanaceae</taxon>
        <taxon>Planomicrobium</taxon>
    </lineage>
</organism>
<evidence type="ECO:0000259" key="4">
    <source>
        <dbReference type="Pfam" id="PF00535"/>
    </source>
</evidence>
<protein>
    <submittedName>
        <fullName evidence="5">Glycosyltransferase involved in cell wall biosynthesis</fullName>
    </submittedName>
</protein>
<feature type="domain" description="Glycosyltransferase 2-like" evidence="4">
    <location>
        <begin position="6"/>
        <end position="163"/>
    </location>
</feature>
<proteinExistence type="inferred from homology"/>
<dbReference type="InterPro" id="IPR029044">
    <property type="entry name" value="Nucleotide-diphossugar_trans"/>
</dbReference>
<evidence type="ECO:0000313" key="5">
    <source>
        <dbReference type="EMBL" id="MDQ0428908.1"/>
    </source>
</evidence>
<gene>
    <name evidence="5" type="ORF">QOZ98_001735</name>
</gene>
<keyword evidence="3" id="KW-0808">Transferase</keyword>
<evidence type="ECO:0000256" key="2">
    <source>
        <dbReference type="ARBA" id="ARBA00022676"/>
    </source>
</evidence>
<dbReference type="RefSeq" id="WP_308787058.1">
    <property type="nucleotide sequence ID" value="NZ_JAUSWB010000004.1"/>
</dbReference>
<keyword evidence="6" id="KW-1185">Reference proteome</keyword>
<dbReference type="Gene3D" id="3.90.550.10">
    <property type="entry name" value="Spore Coat Polysaccharide Biosynthesis Protein SpsA, Chain A"/>
    <property type="match status" value="1"/>
</dbReference>
<comment type="caution">
    <text evidence="5">The sequence shown here is derived from an EMBL/GenBank/DDBJ whole genome shotgun (WGS) entry which is preliminary data.</text>
</comment>
<dbReference type="EMBL" id="JAUSWB010000004">
    <property type="protein sequence ID" value="MDQ0428908.1"/>
    <property type="molecule type" value="Genomic_DNA"/>
</dbReference>
<dbReference type="PANTHER" id="PTHR22916:SF51">
    <property type="entry name" value="GLYCOSYLTRANSFERASE EPSH-RELATED"/>
    <property type="match status" value="1"/>
</dbReference>
<evidence type="ECO:0000256" key="3">
    <source>
        <dbReference type="ARBA" id="ARBA00022679"/>
    </source>
</evidence>
<sequence length="515" mass="59789">MAILVSIVIPVYNAIPYLEACLESVALQTYKNLEVIAINDGSTDLSEQVLQQYAQNDKRFHVYSQTNQGLGFTRNRGVSLSTGNYIFFLDSDDIIPPRAIRSLVDAAEKSAADYVVGKVIRFDQERQYAPPRHVEFGLYNKRKLTTLEESPELLQDSIACNKLWKRALLTKNKLAFKEGKYYEDLSVTLKAAVLSTKIQVIDEVVYKWRIREEEFMPSITQQQMKLENTAHRLEALSENRQWLTATGRSPRIIDEHDLKSLLDVIRLHVLKFALIADEERQQWQELVLPYLKKFPPSIAEKLPDKERLLYQLAMAEKEQDLMGLSQLLTNTEKSSLVKQENSRFVFQGIEAEYDITKFNKPKMIIETMEKREDNWRVSGKVWVPKASGSFTGYIYARDRNNNKDLPVAFLELDQVDEEKIYPCEEQSFSLELDVDPMRRAQKDATYDFYFKLDQYPQSPRTRVRLHSKGETDEFLKIGRQRMVLYRTNFGNLSSKISKPQRLKSLIKKVLPLGKE</sequence>
<dbReference type="SUPFAM" id="SSF53448">
    <property type="entry name" value="Nucleotide-diphospho-sugar transferases"/>
    <property type="match status" value="1"/>
</dbReference>
<dbReference type="InterPro" id="IPR001173">
    <property type="entry name" value="Glyco_trans_2-like"/>
</dbReference>
<evidence type="ECO:0000256" key="1">
    <source>
        <dbReference type="ARBA" id="ARBA00006739"/>
    </source>
</evidence>
<reference evidence="5 6" key="1">
    <citation type="submission" date="2023-07" db="EMBL/GenBank/DDBJ databases">
        <title>Genomic Encyclopedia of Type Strains, Phase IV (KMG-IV): sequencing the most valuable type-strain genomes for metagenomic binning, comparative biology and taxonomic classification.</title>
        <authorList>
            <person name="Goeker M."/>
        </authorList>
    </citation>
    <scope>NUCLEOTIDE SEQUENCE [LARGE SCALE GENOMIC DNA]</scope>
    <source>
        <strain evidence="5 6">DSM 16419</strain>
    </source>
</reference>
<comment type="similarity">
    <text evidence="1">Belongs to the glycosyltransferase 2 family.</text>
</comment>